<dbReference type="Pfam" id="PF00085">
    <property type="entry name" value="Thioredoxin"/>
    <property type="match status" value="1"/>
</dbReference>
<dbReference type="EMBL" id="CP028941">
    <property type="protein sequence ID" value="QKM62391.1"/>
    <property type="molecule type" value="Genomic_DNA"/>
</dbReference>
<feature type="signal peptide" evidence="1">
    <location>
        <begin position="1"/>
        <end position="21"/>
    </location>
</feature>
<reference evidence="3 4" key="1">
    <citation type="submission" date="2018-04" db="EMBL/GenBank/DDBJ databases">
        <title>Polynucleobacter sp. LimPoW16 genome.</title>
        <authorList>
            <person name="Hahn M.W."/>
        </authorList>
    </citation>
    <scope>NUCLEOTIDE SEQUENCE [LARGE SCALE GENOMIC DNA]</scope>
    <source>
        <strain evidence="3 4">LimPoW16</strain>
    </source>
</reference>
<protein>
    <submittedName>
        <fullName evidence="3">Thioredoxin</fullName>
    </submittedName>
</protein>
<feature type="domain" description="Thioredoxin" evidence="2">
    <location>
        <begin position="20"/>
        <end position="126"/>
    </location>
</feature>
<evidence type="ECO:0000259" key="2">
    <source>
        <dbReference type="PROSITE" id="PS51352"/>
    </source>
</evidence>
<gene>
    <name evidence="3" type="ORF">DCO16_04540</name>
</gene>
<keyword evidence="1" id="KW-0732">Signal</keyword>
<dbReference type="CDD" id="cd02947">
    <property type="entry name" value="TRX_family"/>
    <property type="match status" value="1"/>
</dbReference>
<sequence>MKLVSKSFLASLLFFTASAFAAGQLMTEAELTNIEKQGKSAIISVHADWCSTCKSQDKVFTGLMKDPEYKNVTFYQVEFDTQKDLLKTLKVRSQSTVIVYKNGKEVVRATGDTKEVALSKLARQAI</sequence>
<keyword evidence="4" id="KW-1185">Reference proteome</keyword>
<accession>A0A6M9PPS3</accession>
<dbReference type="Proteomes" id="UP000500806">
    <property type="component" value="Chromosome"/>
</dbReference>
<dbReference type="InterPro" id="IPR013766">
    <property type="entry name" value="Thioredoxin_domain"/>
</dbReference>
<dbReference type="Gene3D" id="3.40.30.10">
    <property type="entry name" value="Glutaredoxin"/>
    <property type="match status" value="1"/>
</dbReference>
<dbReference type="KEGG" id="pani:DCO16_04540"/>
<dbReference type="AlphaFoldDB" id="A0A6M9PPS3"/>
<evidence type="ECO:0000313" key="4">
    <source>
        <dbReference type="Proteomes" id="UP000500806"/>
    </source>
</evidence>
<dbReference type="InterPro" id="IPR050620">
    <property type="entry name" value="Thioredoxin_H-type-like"/>
</dbReference>
<feature type="chain" id="PRO_5026746011" evidence="1">
    <location>
        <begin position="22"/>
        <end position="126"/>
    </location>
</feature>
<evidence type="ECO:0000256" key="1">
    <source>
        <dbReference type="SAM" id="SignalP"/>
    </source>
</evidence>
<dbReference type="PANTHER" id="PTHR10438:SF405">
    <property type="entry name" value="THIOREDOXIN DOMAIN-CONTAINING PROTEIN"/>
    <property type="match status" value="1"/>
</dbReference>
<dbReference type="SUPFAM" id="SSF52833">
    <property type="entry name" value="Thioredoxin-like"/>
    <property type="match status" value="1"/>
</dbReference>
<organism evidence="3 4">
    <name type="scientific">Polynucleobacter antarcticus</name>
    <dbReference type="NCBI Taxonomy" id="1743162"/>
    <lineage>
        <taxon>Bacteria</taxon>
        <taxon>Pseudomonadati</taxon>
        <taxon>Pseudomonadota</taxon>
        <taxon>Betaproteobacteria</taxon>
        <taxon>Burkholderiales</taxon>
        <taxon>Burkholderiaceae</taxon>
        <taxon>Polynucleobacter</taxon>
    </lineage>
</organism>
<dbReference type="PANTHER" id="PTHR10438">
    <property type="entry name" value="THIOREDOXIN"/>
    <property type="match status" value="1"/>
</dbReference>
<evidence type="ECO:0000313" key="3">
    <source>
        <dbReference type="EMBL" id="QKM62391.1"/>
    </source>
</evidence>
<name>A0A6M9PPS3_9BURK</name>
<dbReference type="PROSITE" id="PS51352">
    <property type="entry name" value="THIOREDOXIN_2"/>
    <property type="match status" value="1"/>
</dbReference>
<dbReference type="RefSeq" id="WP_173942543.1">
    <property type="nucleotide sequence ID" value="NZ_CBCSCD010000004.1"/>
</dbReference>
<dbReference type="InterPro" id="IPR036249">
    <property type="entry name" value="Thioredoxin-like_sf"/>
</dbReference>
<proteinExistence type="predicted"/>